<dbReference type="CDD" id="cd03801">
    <property type="entry name" value="GT4_PimA-like"/>
    <property type="match status" value="1"/>
</dbReference>
<keyword evidence="6" id="KW-1185">Reference proteome</keyword>
<evidence type="ECO:0000259" key="3">
    <source>
        <dbReference type="Pfam" id="PF00534"/>
    </source>
</evidence>
<accession>A0A4R4EQR3</accession>
<evidence type="ECO:0000256" key="1">
    <source>
        <dbReference type="ARBA" id="ARBA00022676"/>
    </source>
</evidence>
<keyword evidence="2 5" id="KW-0808">Transferase</keyword>
<dbReference type="Pfam" id="PF13439">
    <property type="entry name" value="Glyco_transf_4"/>
    <property type="match status" value="1"/>
</dbReference>
<dbReference type="Pfam" id="PF00534">
    <property type="entry name" value="Glycos_transf_1"/>
    <property type="match status" value="1"/>
</dbReference>
<evidence type="ECO:0000313" key="6">
    <source>
        <dbReference type="Proteomes" id="UP000295418"/>
    </source>
</evidence>
<dbReference type="PANTHER" id="PTHR12526">
    <property type="entry name" value="GLYCOSYLTRANSFERASE"/>
    <property type="match status" value="1"/>
</dbReference>
<evidence type="ECO:0000313" key="5">
    <source>
        <dbReference type="EMBL" id="TCZ80961.1"/>
    </source>
</evidence>
<dbReference type="EMBL" id="SKFG01000001">
    <property type="protein sequence ID" value="TCZ80961.1"/>
    <property type="molecule type" value="Genomic_DNA"/>
</dbReference>
<keyword evidence="1" id="KW-0328">Glycosyltransferase</keyword>
<comment type="caution">
    <text evidence="5">The sequence shown here is derived from an EMBL/GenBank/DDBJ whole genome shotgun (WGS) entry which is preliminary data.</text>
</comment>
<feature type="domain" description="Glycosyl transferase family 1" evidence="3">
    <location>
        <begin position="174"/>
        <end position="337"/>
    </location>
</feature>
<gene>
    <name evidence="5" type="ORF">E0485_01365</name>
</gene>
<organism evidence="5 6">
    <name type="scientific">Paenibacillus albiflavus</name>
    <dbReference type="NCBI Taxonomy" id="2545760"/>
    <lineage>
        <taxon>Bacteria</taxon>
        <taxon>Bacillati</taxon>
        <taxon>Bacillota</taxon>
        <taxon>Bacilli</taxon>
        <taxon>Bacillales</taxon>
        <taxon>Paenibacillaceae</taxon>
        <taxon>Paenibacillus</taxon>
    </lineage>
</organism>
<dbReference type="OrthoDB" id="139410at2"/>
<evidence type="ECO:0000256" key="2">
    <source>
        <dbReference type="ARBA" id="ARBA00022679"/>
    </source>
</evidence>
<evidence type="ECO:0000259" key="4">
    <source>
        <dbReference type="Pfam" id="PF13439"/>
    </source>
</evidence>
<proteinExistence type="predicted"/>
<dbReference type="GO" id="GO:0016757">
    <property type="term" value="F:glycosyltransferase activity"/>
    <property type="evidence" value="ECO:0007669"/>
    <property type="project" value="UniProtKB-KW"/>
</dbReference>
<dbReference type="Gene3D" id="3.40.50.2000">
    <property type="entry name" value="Glycogen Phosphorylase B"/>
    <property type="match status" value="2"/>
</dbReference>
<feature type="domain" description="Glycosyltransferase subfamily 4-like N-terminal" evidence="4">
    <location>
        <begin position="19"/>
        <end position="164"/>
    </location>
</feature>
<dbReference type="AlphaFoldDB" id="A0A4R4EQR3"/>
<name>A0A4R4EQR3_9BACL</name>
<dbReference type="InterPro" id="IPR001296">
    <property type="entry name" value="Glyco_trans_1"/>
</dbReference>
<dbReference type="Proteomes" id="UP000295418">
    <property type="component" value="Unassembled WGS sequence"/>
</dbReference>
<reference evidence="5 6" key="1">
    <citation type="submission" date="2019-03" db="EMBL/GenBank/DDBJ databases">
        <authorList>
            <person name="Kim M.K.M."/>
        </authorList>
    </citation>
    <scope>NUCLEOTIDE SEQUENCE [LARGE SCALE GENOMIC DNA]</scope>
    <source>
        <strain evidence="5 6">18JY21-1</strain>
    </source>
</reference>
<protein>
    <submittedName>
        <fullName evidence="5">Glycosyltransferase family 1 protein</fullName>
    </submittedName>
</protein>
<dbReference type="RefSeq" id="WP_132415780.1">
    <property type="nucleotide sequence ID" value="NZ_SKFG01000001.1"/>
</dbReference>
<dbReference type="SUPFAM" id="SSF53756">
    <property type="entry name" value="UDP-Glycosyltransferase/glycogen phosphorylase"/>
    <property type="match status" value="1"/>
</dbReference>
<dbReference type="InterPro" id="IPR028098">
    <property type="entry name" value="Glyco_trans_4-like_N"/>
</dbReference>
<sequence length="364" mass="41043">MHILMIAPEQFPLPGIGSVEICILSIAKQLIKNHQVTILCRRHPKHGVITQQGNLKIVRLPSGGPNRYISSVLRYIKGKKFDFIQIDNRPRYMARVKEAKPNTPVSLFLHSLTFVRKSPKVAAQLKKADVIIANSTSVRNHLNQRFPGNKDKIKMVYLGVDTERFKPPIPKERNRSRKKFNVGNSFVTLFAGRIIPRKGIPVLLKASSIARQKIINIKLIIAGGGKPAYVRKLKSLAKQLGVPTKFVGNVPHHRIHHLYRVGDCFVCPSQQHEAFGLVNIEAMSTGLPVIASRVGGIKEIIKHGKDGYLVNSYRNPASFASYIITISTNREKAREISWEGSRTVLQRFNWNQTAKKLVKLYKVF</sequence>
<dbReference type="PANTHER" id="PTHR12526:SF510">
    <property type="entry name" value="D-INOSITOL 3-PHOSPHATE GLYCOSYLTRANSFERASE"/>
    <property type="match status" value="1"/>
</dbReference>